<evidence type="ECO:0000256" key="1">
    <source>
        <dbReference type="SAM" id="MobiDB-lite"/>
    </source>
</evidence>
<reference evidence="3 4" key="1">
    <citation type="submission" date="2017-12" db="EMBL/GenBank/DDBJ databases">
        <title>Comparative genomics of Botrytis spp.</title>
        <authorList>
            <person name="Valero-Jimenez C.A."/>
            <person name="Tapia P."/>
            <person name="Veloso J."/>
            <person name="Silva-Moreno E."/>
            <person name="Staats M."/>
            <person name="Valdes J.H."/>
            <person name="Van Kan J.A.L."/>
        </authorList>
    </citation>
    <scope>NUCLEOTIDE SEQUENCE [LARGE SCALE GENOMIC DNA]</scope>
    <source>
        <strain evidence="3 4">Bt9001</strain>
    </source>
</reference>
<gene>
    <name evidence="3" type="ORF">BTUL_0005g01370</name>
</gene>
<dbReference type="CDD" id="cd18186">
    <property type="entry name" value="BTB_POZ_ZBTB_KLHL-like"/>
    <property type="match status" value="1"/>
</dbReference>
<accession>A0A4Z1F710</accession>
<evidence type="ECO:0000313" key="4">
    <source>
        <dbReference type="Proteomes" id="UP000297777"/>
    </source>
</evidence>
<dbReference type="InterPro" id="IPR011333">
    <property type="entry name" value="SKP1/BTB/POZ_sf"/>
</dbReference>
<dbReference type="Pfam" id="PF00651">
    <property type="entry name" value="BTB"/>
    <property type="match status" value="1"/>
</dbReference>
<evidence type="ECO:0000259" key="2">
    <source>
        <dbReference type="PROSITE" id="PS50097"/>
    </source>
</evidence>
<dbReference type="EMBL" id="PQXH01000005">
    <property type="protein sequence ID" value="TGO19288.1"/>
    <property type="molecule type" value="Genomic_DNA"/>
</dbReference>
<comment type="caution">
    <text evidence="3">The sequence shown here is derived from an EMBL/GenBank/DDBJ whole genome shotgun (WGS) entry which is preliminary data.</text>
</comment>
<feature type="compositionally biased region" description="Low complexity" evidence="1">
    <location>
        <begin position="81"/>
        <end position="97"/>
    </location>
</feature>
<dbReference type="Proteomes" id="UP000297777">
    <property type="component" value="Unassembled WGS sequence"/>
</dbReference>
<dbReference type="PROSITE" id="PS50097">
    <property type="entry name" value="BTB"/>
    <property type="match status" value="1"/>
</dbReference>
<dbReference type="PANTHER" id="PTHR47843:SF2">
    <property type="entry name" value="BTB DOMAIN-CONTAINING PROTEIN"/>
    <property type="match status" value="1"/>
</dbReference>
<name>A0A4Z1F710_9HELO</name>
<keyword evidence="4" id="KW-1185">Reference proteome</keyword>
<dbReference type="OrthoDB" id="194443at2759"/>
<feature type="domain" description="BTB" evidence="2">
    <location>
        <begin position="154"/>
        <end position="219"/>
    </location>
</feature>
<dbReference type="AlphaFoldDB" id="A0A4Z1F710"/>
<feature type="region of interest" description="Disordered" evidence="1">
    <location>
        <begin position="1"/>
        <end position="98"/>
    </location>
</feature>
<evidence type="ECO:0000313" key="3">
    <source>
        <dbReference type="EMBL" id="TGO19288.1"/>
    </source>
</evidence>
<protein>
    <recommendedName>
        <fullName evidence="2">BTB domain-containing protein</fullName>
    </recommendedName>
</protein>
<dbReference type="SUPFAM" id="SSF54695">
    <property type="entry name" value="POZ domain"/>
    <property type="match status" value="1"/>
</dbReference>
<dbReference type="PANTHER" id="PTHR47843">
    <property type="entry name" value="BTB DOMAIN-CONTAINING PROTEIN-RELATED"/>
    <property type="match status" value="1"/>
</dbReference>
<dbReference type="InterPro" id="IPR000210">
    <property type="entry name" value="BTB/POZ_dom"/>
</dbReference>
<dbReference type="Gene3D" id="3.30.710.10">
    <property type="entry name" value="Potassium Channel Kv1.1, Chain A"/>
    <property type="match status" value="1"/>
</dbReference>
<feature type="compositionally biased region" description="Low complexity" evidence="1">
    <location>
        <begin position="41"/>
        <end position="57"/>
    </location>
</feature>
<organism evidence="3 4">
    <name type="scientific">Botrytis tulipae</name>
    <dbReference type="NCBI Taxonomy" id="87230"/>
    <lineage>
        <taxon>Eukaryota</taxon>
        <taxon>Fungi</taxon>
        <taxon>Dikarya</taxon>
        <taxon>Ascomycota</taxon>
        <taxon>Pezizomycotina</taxon>
        <taxon>Leotiomycetes</taxon>
        <taxon>Helotiales</taxon>
        <taxon>Sclerotiniaceae</taxon>
        <taxon>Botrytis</taxon>
    </lineage>
</organism>
<sequence length="357" mass="39259">MLFTDPAAMKSEASSEIKQEAADSAVDPRPVNVPRGFCTMPSSPSSSATTPATPATSGVKRKASSDIFDEIFSETPRRNHPSFTTTDTPSTTRSGDSALFSDLSDISIATSDTPDERIEISNIQAVTTYTPKVKVPHCPQKPTSAMFMKLIKGPQVEVLVGSKKTSFELPKNLLSHYSPVFDRCFNGEFKEGNTQTMELPEDTVEDFEVFVDYIFHHSIADVLSIERCGKAAVRRSISFLSFADKYDLGDVSSAVYTTLRPALVHYRASVFEAEYIEIIFAVTKDGNCLRELVAQAALSFSGKRRGAWGNSPKIPAFQKQENEVEGFGLALYRALKASELETRYNDPFCLTQLLGIV</sequence>
<proteinExistence type="predicted"/>